<feature type="signal peptide" evidence="1">
    <location>
        <begin position="1"/>
        <end position="22"/>
    </location>
</feature>
<protein>
    <submittedName>
        <fullName evidence="3">Uncharacterized protein</fullName>
    </submittedName>
</protein>
<dbReference type="EMBL" id="CAEKDK010000002">
    <property type="protein sequence ID" value="CAB4270572.1"/>
    <property type="molecule type" value="Genomic_DNA"/>
</dbReference>
<evidence type="ECO:0000256" key="1">
    <source>
        <dbReference type="SAM" id="SignalP"/>
    </source>
</evidence>
<organism evidence="3 5">
    <name type="scientific">Prunus armeniaca</name>
    <name type="common">Apricot</name>
    <name type="synonym">Armeniaca vulgaris</name>
    <dbReference type="NCBI Taxonomy" id="36596"/>
    <lineage>
        <taxon>Eukaryota</taxon>
        <taxon>Viridiplantae</taxon>
        <taxon>Streptophyta</taxon>
        <taxon>Embryophyta</taxon>
        <taxon>Tracheophyta</taxon>
        <taxon>Spermatophyta</taxon>
        <taxon>Magnoliopsida</taxon>
        <taxon>eudicotyledons</taxon>
        <taxon>Gunneridae</taxon>
        <taxon>Pentapetalae</taxon>
        <taxon>rosids</taxon>
        <taxon>fabids</taxon>
        <taxon>Rosales</taxon>
        <taxon>Rosaceae</taxon>
        <taxon>Amygdaloideae</taxon>
        <taxon>Amygdaleae</taxon>
        <taxon>Prunus</taxon>
    </lineage>
</organism>
<name>A0A6J5WKQ0_PRUAR</name>
<dbReference type="Proteomes" id="UP000507222">
    <property type="component" value="Unassembled WGS sequence"/>
</dbReference>
<proteinExistence type="predicted"/>
<keyword evidence="5" id="KW-1185">Reference proteome</keyword>
<feature type="chain" id="PRO_5036388635" evidence="1">
    <location>
        <begin position="23"/>
        <end position="109"/>
    </location>
</feature>
<reference evidence="3 4" key="2">
    <citation type="submission" date="2020-05" db="EMBL/GenBank/DDBJ databases">
        <authorList>
            <person name="Campoy J."/>
            <person name="Schneeberger K."/>
            <person name="Spophaly S."/>
        </authorList>
    </citation>
    <scope>NUCLEOTIDE SEQUENCE [LARGE SCALE GENOMIC DNA]</scope>
    <source>
        <strain evidence="3">PruArmRojPasFocal</strain>
    </source>
</reference>
<dbReference type="Proteomes" id="UP000507245">
    <property type="component" value="Unassembled WGS sequence"/>
</dbReference>
<accession>A0A6J5WKQ0</accession>
<evidence type="ECO:0000313" key="4">
    <source>
        <dbReference type="Proteomes" id="UP000507222"/>
    </source>
</evidence>
<evidence type="ECO:0000313" key="3">
    <source>
        <dbReference type="EMBL" id="CAB4300971.1"/>
    </source>
</evidence>
<sequence>MADIKKLGMVVVAMVLILSTFATKTVFIAAEIINGNEPTNGNGNDNSKTRYPTLMNRIDMEEGGGVGKGGDGCKGSICNMLVLPCKSGCYCIPFGILPIGVCAGICCSS</sequence>
<evidence type="ECO:0000313" key="2">
    <source>
        <dbReference type="EMBL" id="CAB4270572.1"/>
    </source>
</evidence>
<reference evidence="5" key="1">
    <citation type="journal article" date="2020" name="Genome Biol.">
        <title>Gamete binning: chromosome-level and haplotype-resolved genome assembly enabled by high-throughput single-cell sequencing of gamete genomes.</title>
        <authorList>
            <person name="Campoy J.A."/>
            <person name="Sun H."/>
            <person name="Goel M."/>
            <person name="Jiao W.-B."/>
            <person name="Folz-Donahue K."/>
            <person name="Wang N."/>
            <person name="Rubio M."/>
            <person name="Liu C."/>
            <person name="Kukat C."/>
            <person name="Ruiz D."/>
            <person name="Huettel B."/>
            <person name="Schneeberger K."/>
        </authorList>
    </citation>
    <scope>NUCLEOTIDE SEQUENCE [LARGE SCALE GENOMIC DNA]</scope>
    <source>
        <strain evidence="5">cv. Rojo Pasion</strain>
    </source>
</reference>
<dbReference type="EMBL" id="CAEKKB010000002">
    <property type="protein sequence ID" value="CAB4300971.1"/>
    <property type="molecule type" value="Genomic_DNA"/>
</dbReference>
<keyword evidence="1" id="KW-0732">Signal</keyword>
<evidence type="ECO:0000313" key="5">
    <source>
        <dbReference type="Proteomes" id="UP000507245"/>
    </source>
</evidence>
<dbReference type="AlphaFoldDB" id="A0A6J5WKQ0"/>
<gene>
    <name evidence="2" type="ORF">CURHAP_LOCUS16723</name>
    <name evidence="3" type="ORF">ORAREDHAP_LOCUS16301</name>
</gene>